<protein>
    <submittedName>
        <fullName evidence="9">ABC transport system permease protein</fullName>
    </submittedName>
</protein>
<feature type="domain" description="ABC3 transporter permease C-terminal" evidence="7">
    <location>
        <begin position="719"/>
        <end position="830"/>
    </location>
</feature>
<feature type="transmembrane region" description="Helical" evidence="6">
    <location>
        <begin position="392"/>
        <end position="414"/>
    </location>
</feature>
<evidence type="ECO:0000256" key="6">
    <source>
        <dbReference type="SAM" id="Phobius"/>
    </source>
</evidence>
<keyword evidence="2" id="KW-1003">Cell membrane</keyword>
<sequence>MNLALRFAARELRSGVKGFRIFLACLALGVAAIAAAGSTAEAFRQGLASQAREILGGDLAVTVDQRRFTPAERAAIERAGRVSWAVGSRAMAEAPSGERRLVELRGVSAAYPLAGAVTLESGGDLQQAIRPAADGAAGAVIERVLLERLALHVGDRILVGELPVEIRGVLVQEPDRLSRGFALGPRVLVQRQAVERGGFLQPGLPFLETARIALPQGVSPVEARKAMRKTIKDRTVRMRDRQDATPGVSWLIDQLEYFLGFIGLASLVAGGLGVFGAVSAFLEERKPSIAVLKALGAEGDFIRNLYLAQIGVLALLGVAVGVALGAAAPFVLAGLIPKDLTVPALFAVYPEPLLRAAAFGLLSAAAFSLAPLARARATPPASLFRRDVGARLAWSGETIAAALAALGLAVLSVLTAPTPLAAGLMIGGVAVSFLLLWWLGRLATRLAGRLRGGARGMVRMGLANLAGPRSAARTAAPAIGLGVGLLAAVVLIQSSLLRQVAEVAPRTAPAIVFTEIPGAEAARFDQAVAAAFGQPLTAGNYLRAPFLTGRIVRIKDRPVDRKSIPERQRWAFDNDVSISAIGAKPRGADIVEGEWWPADYRGPPLLAMEVEAARAAGLGLGDDVTLSVLGREIEAKLAVLRKVDVGGFGPSFPLILTPASLEGADLRHVAIAKADRAQEARVTRALGRDFPEVNVISVREQLEAATDLFDRLALAIRAAAAVAALAGLLVLTGAIAARAQARTREASILKVLGATRLQVLGAYVLEYGAVGLIAGVTGVGLGCLAAWPVVTQIFKAQWAVDWSGVFLLVFGAALLAGLGGLFATLHALAKRPAAALRTE</sequence>
<gene>
    <name evidence="9" type="ORF">ABID41_000191</name>
</gene>
<name>A0ABV2EEM3_9CAUL</name>
<dbReference type="EMBL" id="JBEPLU010000001">
    <property type="protein sequence ID" value="MET3525096.1"/>
    <property type="molecule type" value="Genomic_DNA"/>
</dbReference>
<evidence type="ECO:0000259" key="7">
    <source>
        <dbReference type="Pfam" id="PF02687"/>
    </source>
</evidence>
<accession>A0ABV2EEM3</accession>
<feature type="transmembrane region" description="Helical" evidence="6">
    <location>
        <begin position="718"/>
        <end position="739"/>
    </location>
</feature>
<keyword evidence="10" id="KW-1185">Reference proteome</keyword>
<feature type="transmembrane region" description="Helical" evidence="6">
    <location>
        <begin position="760"/>
        <end position="790"/>
    </location>
</feature>
<feature type="domain" description="MacB-like periplasmic core" evidence="8">
    <location>
        <begin position="23"/>
        <end position="229"/>
    </location>
</feature>
<dbReference type="Pfam" id="PF02687">
    <property type="entry name" value="FtsX"/>
    <property type="match status" value="2"/>
</dbReference>
<feature type="transmembrane region" description="Helical" evidence="6">
    <location>
        <begin position="420"/>
        <end position="439"/>
    </location>
</feature>
<proteinExistence type="predicted"/>
<reference evidence="9 10" key="1">
    <citation type="submission" date="2024-06" db="EMBL/GenBank/DDBJ databases">
        <title>Genomic Encyclopedia of Type Strains, Phase IV (KMG-IV): sequencing the most valuable type-strain genomes for metagenomic binning, comparative biology and taxonomic classification.</title>
        <authorList>
            <person name="Goeker M."/>
        </authorList>
    </citation>
    <scope>NUCLEOTIDE SEQUENCE [LARGE SCALE GENOMIC DNA]</scope>
    <source>
        <strain evidence="9 10">DSM 17809</strain>
    </source>
</reference>
<evidence type="ECO:0000256" key="3">
    <source>
        <dbReference type="ARBA" id="ARBA00022692"/>
    </source>
</evidence>
<dbReference type="PANTHER" id="PTHR30287">
    <property type="entry name" value="MEMBRANE COMPONENT OF PREDICTED ABC SUPERFAMILY METABOLITE UPTAKE TRANSPORTER"/>
    <property type="match status" value="1"/>
</dbReference>
<comment type="caution">
    <text evidence="9">The sequence shown here is derived from an EMBL/GenBank/DDBJ whole genome shotgun (WGS) entry which is preliminary data.</text>
</comment>
<dbReference type="InterPro" id="IPR003838">
    <property type="entry name" value="ABC3_permease_C"/>
</dbReference>
<evidence type="ECO:0000313" key="9">
    <source>
        <dbReference type="EMBL" id="MET3525096.1"/>
    </source>
</evidence>
<dbReference type="RefSeq" id="WP_354297007.1">
    <property type="nucleotide sequence ID" value="NZ_JBEPLU010000001.1"/>
</dbReference>
<evidence type="ECO:0000313" key="10">
    <source>
        <dbReference type="Proteomes" id="UP001549110"/>
    </source>
</evidence>
<feature type="transmembrane region" description="Helical" evidence="6">
    <location>
        <begin position="802"/>
        <end position="829"/>
    </location>
</feature>
<dbReference type="Proteomes" id="UP001549110">
    <property type="component" value="Unassembled WGS sequence"/>
</dbReference>
<evidence type="ECO:0000256" key="4">
    <source>
        <dbReference type="ARBA" id="ARBA00022989"/>
    </source>
</evidence>
<keyword evidence="5 6" id="KW-0472">Membrane</keyword>
<keyword evidence="4 6" id="KW-1133">Transmembrane helix</keyword>
<dbReference type="InterPro" id="IPR038766">
    <property type="entry name" value="Membrane_comp_ABC_pdt"/>
</dbReference>
<dbReference type="Pfam" id="PF12704">
    <property type="entry name" value="MacB_PCD"/>
    <property type="match status" value="1"/>
</dbReference>
<evidence type="ECO:0000256" key="1">
    <source>
        <dbReference type="ARBA" id="ARBA00004651"/>
    </source>
</evidence>
<evidence type="ECO:0000259" key="8">
    <source>
        <dbReference type="Pfam" id="PF12704"/>
    </source>
</evidence>
<keyword evidence="3 6" id="KW-0812">Transmembrane</keyword>
<dbReference type="PANTHER" id="PTHR30287:SF1">
    <property type="entry name" value="INNER MEMBRANE PROTEIN"/>
    <property type="match status" value="1"/>
</dbReference>
<dbReference type="InterPro" id="IPR025857">
    <property type="entry name" value="MacB_PCD"/>
</dbReference>
<feature type="transmembrane region" description="Helical" evidence="6">
    <location>
        <begin position="304"/>
        <end position="333"/>
    </location>
</feature>
<feature type="transmembrane region" description="Helical" evidence="6">
    <location>
        <begin position="353"/>
        <end position="372"/>
    </location>
</feature>
<evidence type="ECO:0000256" key="5">
    <source>
        <dbReference type="ARBA" id="ARBA00023136"/>
    </source>
</evidence>
<comment type="subcellular location">
    <subcellularLocation>
        <location evidence="1">Cell membrane</location>
        <topology evidence="1">Multi-pass membrane protein</topology>
    </subcellularLocation>
</comment>
<evidence type="ECO:0000256" key="2">
    <source>
        <dbReference type="ARBA" id="ARBA00022475"/>
    </source>
</evidence>
<organism evidence="9 10">
    <name type="scientific">Phenylobacterium koreense</name>
    <dbReference type="NCBI Taxonomy" id="266125"/>
    <lineage>
        <taxon>Bacteria</taxon>
        <taxon>Pseudomonadati</taxon>
        <taxon>Pseudomonadota</taxon>
        <taxon>Alphaproteobacteria</taxon>
        <taxon>Caulobacterales</taxon>
        <taxon>Caulobacteraceae</taxon>
        <taxon>Phenylobacterium</taxon>
    </lineage>
</organism>
<feature type="transmembrane region" description="Helical" evidence="6">
    <location>
        <begin position="257"/>
        <end position="283"/>
    </location>
</feature>
<feature type="transmembrane region" description="Helical" evidence="6">
    <location>
        <begin position="478"/>
        <end position="497"/>
    </location>
</feature>
<feature type="domain" description="ABC3 transporter permease C-terminal" evidence="7">
    <location>
        <begin position="261"/>
        <end position="380"/>
    </location>
</feature>